<dbReference type="GO" id="GO:0006302">
    <property type="term" value="P:double-strand break repair"/>
    <property type="evidence" value="ECO:0007669"/>
    <property type="project" value="TreeGrafter"/>
</dbReference>
<dbReference type="GO" id="GO:0005524">
    <property type="term" value="F:ATP binding"/>
    <property type="evidence" value="ECO:0007669"/>
    <property type="project" value="UniProtKB-UniRule"/>
</dbReference>
<reference evidence="12 13" key="1">
    <citation type="submission" date="2018-06" db="EMBL/GenBank/DDBJ databases">
        <authorList>
            <consortium name="Pathogen Informatics"/>
            <person name="Doyle S."/>
        </authorList>
    </citation>
    <scope>NUCLEOTIDE SEQUENCE [LARGE SCALE GENOMIC DNA]</scope>
    <source>
        <strain evidence="12 13">NCTC13315</strain>
    </source>
</reference>
<keyword evidence="9 10" id="KW-0227">DNA damage</keyword>
<keyword evidence="7 9" id="KW-0067">ATP-binding</keyword>
<dbReference type="NCBIfam" id="TIGR00611">
    <property type="entry name" value="recf"/>
    <property type="match status" value="1"/>
</dbReference>
<dbReference type="RefSeq" id="WP_115301310.1">
    <property type="nucleotide sequence ID" value="NZ_CAAAHO010000003.1"/>
</dbReference>
<evidence type="ECO:0000256" key="7">
    <source>
        <dbReference type="ARBA" id="ARBA00022840"/>
    </source>
</evidence>
<keyword evidence="13" id="KW-1185">Reference proteome</keyword>
<dbReference type="GO" id="GO:0000731">
    <property type="term" value="P:DNA synthesis involved in DNA repair"/>
    <property type="evidence" value="ECO:0007669"/>
    <property type="project" value="TreeGrafter"/>
</dbReference>
<comment type="similarity">
    <text evidence="2 9 10">Belongs to the RecF family.</text>
</comment>
<protein>
    <recommendedName>
        <fullName evidence="3 9">DNA replication and repair protein RecF</fullName>
    </recommendedName>
</protein>
<dbReference type="Proteomes" id="UP000254968">
    <property type="component" value="Unassembled WGS sequence"/>
</dbReference>
<evidence type="ECO:0000256" key="6">
    <source>
        <dbReference type="ARBA" id="ARBA00022741"/>
    </source>
</evidence>
<evidence type="ECO:0000256" key="8">
    <source>
        <dbReference type="ARBA" id="ARBA00023125"/>
    </source>
</evidence>
<keyword evidence="5 9" id="KW-0235">DNA replication</keyword>
<keyword evidence="9 10" id="KW-0234">DNA repair</keyword>
<comment type="subcellular location">
    <subcellularLocation>
        <location evidence="1 9 10">Cytoplasm</location>
    </subcellularLocation>
</comment>
<feature type="binding site" evidence="9">
    <location>
        <begin position="30"/>
        <end position="37"/>
    </location>
    <ligand>
        <name>ATP</name>
        <dbReference type="ChEBI" id="CHEBI:30616"/>
    </ligand>
</feature>
<evidence type="ECO:0000256" key="4">
    <source>
        <dbReference type="ARBA" id="ARBA00022490"/>
    </source>
</evidence>
<dbReference type="Gene3D" id="3.40.50.300">
    <property type="entry name" value="P-loop containing nucleotide triphosphate hydrolases"/>
    <property type="match status" value="1"/>
</dbReference>
<dbReference type="InterPro" id="IPR001238">
    <property type="entry name" value="DNA-binding_RecF"/>
</dbReference>
<dbReference type="EMBL" id="UGNV01000001">
    <property type="protein sequence ID" value="STX27500.1"/>
    <property type="molecule type" value="Genomic_DNA"/>
</dbReference>
<dbReference type="PROSITE" id="PS00618">
    <property type="entry name" value="RECF_2"/>
    <property type="match status" value="1"/>
</dbReference>
<dbReference type="InterPro" id="IPR042174">
    <property type="entry name" value="RecF_2"/>
</dbReference>
<dbReference type="OrthoDB" id="9803889at2"/>
<accession>A0A378HYF9</accession>
<proteinExistence type="inferred from homology"/>
<dbReference type="GO" id="GO:0006260">
    <property type="term" value="P:DNA replication"/>
    <property type="evidence" value="ECO:0007669"/>
    <property type="project" value="UniProtKB-UniRule"/>
</dbReference>
<feature type="domain" description="RecF/RecN/SMC N-terminal" evidence="11">
    <location>
        <begin position="3"/>
        <end position="329"/>
    </location>
</feature>
<keyword evidence="8 9" id="KW-0238">DNA-binding</keyword>
<evidence type="ECO:0000256" key="3">
    <source>
        <dbReference type="ARBA" id="ARBA00020170"/>
    </source>
</evidence>
<dbReference type="HAMAP" id="MF_00365">
    <property type="entry name" value="RecF"/>
    <property type="match status" value="1"/>
</dbReference>
<keyword evidence="9 10" id="KW-0742">SOS response</keyword>
<comment type="function">
    <text evidence="9 10">The RecF protein is involved in DNA metabolism; it is required for DNA replication and normal SOS inducibility. RecF binds preferentially to single-stranded, linear DNA. It also seems to bind ATP.</text>
</comment>
<dbReference type="GO" id="GO:0009432">
    <property type="term" value="P:SOS response"/>
    <property type="evidence" value="ECO:0007669"/>
    <property type="project" value="UniProtKB-UniRule"/>
</dbReference>
<dbReference type="GO" id="GO:0005737">
    <property type="term" value="C:cytoplasm"/>
    <property type="evidence" value="ECO:0007669"/>
    <property type="project" value="UniProtKB-SubCell"/>
</dbReference>
<dbReference type="PANTHER" id="PTHR32182">
    <property type="entry name" value="DNA REPLICATION AND REPAIR PROTEIN RECF"/>
    <property type="match status" value="1"/>
</dbReference>
<evidence type="ECO:0000256" key="9">
    <source>
        <dbReference type="HAMAP-Rule" id="MF_00365"/>
    </source>
</evidence>
<dbReference type="InterPro" id="IPR027417">
    <property type="entry name" value="P-loop_NTPase"/>
</dbReference>
<dbReference type="PANTHER" id="PTHR32182:SF0">
    <property type="entry name" value="DNA REPLICATION AND REPAIR PROTEIN RECF"/>
    <property type="match status" value="1"/>
</dbReference>
<evidence type="ECO:0000256" key="2">
    <source>
        <dbReference type="ARBA" id="ARBA00008016"/>
    </source>
</evidence>
<dbReference type="Pfam" id="PF02463">
    <property type="entry name" value="SMC_N"/>
    <property type="match status" value="1"/>
</dbReference>
<evidence type="ECO:0000256" key="10">
    <source>
        <dbReference type="RuleBase" id="RU000578"/>
    </source>
</evidence>
<organism evidence="12 13">
    <name type="scientific">Legionella beliardensis</name>
    <dbReference type="NCBI Taxonomy" id="91822"/>
    <lineage>
        <taxon>Bacteria</taxon>
        <taxon>Pseudomonadati</taxon>
        <taxon>Pseudomonadota</taxon>
        <taxon>Gammaproteobacteria</taxon>
        <taxon>Legionellales</taxon>
        <taxon>Legionellaceae</taxon>
        <taxon>Legionella</taxon>
    </lineage>
</organism>
<evidence type="ECO:0000256" key="1">
    <source>
        <dbReference type="ARBA" id="ARBA00004496"/>
    </source>
</evidence>
<sequence length="354" mass="40955">MKLNEIQITNLRNIRSAKTTLHPHINFITGNNGSGKTSFLEAIYLLASGHSFRTREISALISHNQEKLVVFANTVNEQYVSIQKSIKLPTIARLNGQPCLTSSELAFFLPCQVIYQDIFQFIDAGPVVRRGLLDWGLFHVEHSYHSIWKDYRRALKQRNALLKQRVPNTQLLPWNKMLSSLATMLDELRRGYFLKLEQAFTEILPKLIDVECSLHYYKGWDKRNEDKDLETLLNANYEMDLARTHTHYGAHQADLSVTSSDFKVKNFLSRGQQKMILFALKFAQSTLLKEPCIYLIDDFTSELDSIHVQRLLTYIAESSHQFIITLRKELPVSDQFISAHHVYSMHLGHITEKF</sequence>
<dbReference type="InterPro" id="IPR018078">
    <property type="entry name" value="DNA-binding_RecF_CS"/>
</dbReference>
<dbReference type="AlphaFoldDB" id="A0A378HYF9"/>
<dbReference type="Gene3D" id="1.20.1050.90">
    <property type="entry name" value="RecF/RecN/SMC, N-terminal domain"/>
    <property type="match status" value="1"/>
</dbReference>
<keyword evidence="4 9" id="KW-0963">Cytoplasm</keyword>
<dbReference type="SUPFAM" id="SSF52540">
    <property type="entry name" value="P-loop containing nucleoside triphosphate hydrolases"/>
    <property type="match status" value="1"/>
</dbReference>
<dbReference type="GO" id="GO:0003697">
    <property type="term" value="F:single-stranded DNA binding"/>
    <property type="evidence" value="ECO:0007669"/>
    <property type="project" value="UniProtKB-UniRule"/>
</dbReference>
<keyword evidence="6 9" id="KW-0547">Nucleotide-binding</keyword>
<gene>
    <name evidence="9 12" type="primary">recF</name>
    <name evidence="12" type="ORF">NCTC13315_00003</name>
</gene>
<evidence type="ECO:0000313" key="12">
    <source>
        <dbReference type="EMBL" id="STX27500.1"/>
    </source>
</evidence>
<name>A0A378HYF9_9GAMM</name>
<evidence type="ECO:0000259" key="11">
    <source>
        <dbReference type="Pfam" id="PF02463"/>
    </source>
</evidence>
<dbReference type="InterPro" id="IPR003395">
    <property type="entry name" value="RecF/RecN/SMC_N"/>
</dbReference>
<evidence type="ECO:0000256" key="5">
    <source>
        <dbReference type="ARBA" id="ARBA00022705"/>
    </source>
</evidence>
<evidence type="ECO:0000313" key="13">
    <source>
        <dbReference type="Proteomes" id="UP000254968"/>
    </source>
</evidence>